<reference evidence="1" key="1">
    <citation type="journal article" date="2014" name="Int. J. Syst. Evol. Microbiol.">
        <title>Complete genome sequence of Corynebacterium casei LMG S-19264T (=DSM 44701T), isolated from a smear-ripened cheese.</title>
        <authorList>
            <consortium name="US DOE Joint Genome Institute (JGI-PGF)"/>
            <person name="Walter F."/>
            <person name="Albersmeier A."/>
            <person name="Kalinowski J."/>
            <person name="Ruckert C."/>
        </authorList>
    </citation>
    <scope>NUCLEOTIDE SEQUENCE</scope>
    <source>
        <strain evidence="1">CGMCC 1.12160</strain>
    </source>
</reference>
<reference evidence="1" key="2">
    <citation type="submission" date="2020-09" db="EMBL/GenBank/DDBJ databases">
        <authorList>
            <person name="Sun Q."/>
            <person name="Zhou Y."/>
        </authorList>
    </citation>
    <scope>NUCLEOTIDE SEQUENCE</scope>
    <source>
        <strain evidence="1">CGMCC 1.12160</strain>
    </source>
</reference>
<accession>A0A917BT95</accession>
<proteinExistence type="predicted"/>
<dbReference type="SUPFAM" id="SSF52540">
    <property type="entry name" value="P-loop containing nucleoside triphosphate hydrolases"/>
    <property type="match status" value="1"/>
</dbReference>
<keyword evidence="2" id="KW-1185">Reference proteome</keyword>
<dbReference type="AlphaFoldDB" id="A0A917BT95"/>
<comment type="caution">
    <text evidence="1">The sequence shown here is derived from an EMBL/GenBank/DDBJ whole genome shotgun (WGS) entry which is preliminary data.</text>
</comment>
<evidence type="ECO:0000313" key="1">
    <source>
        <dbReference type="EMBL" id="GGF58093.1"/>
    </source>
</evidence>
<name>A0A917BT95_9MICO</name>
<dbReference type="RefSeq" id="WP_188431725.1">
    <property type="nucleotide sequence ID" value="NZ_BAABKH010000006.1"/>
</dbReference>
<organism evidence="1 2">
    <name type="scientific">Ornithinimicrobium tianjinense</name>
    <dbReference type="NCBI Taxonomy" id="1195761"/>
    <lineage>
        <taxon>Bacteria</taxon>
        <taxon>Bacillati</taxon>
        <taxon>Actinomycetota</taxon>
        <taxon>Actinomycetes</taxon>
        <taxon>Micrococcales</taxon>
        <taxon>Ornithinimicrobiaceae</taxon>
        <taxon>Ornithinimicrobium</taxon>
    </lineage>
</organism>
<evidence type="ECO:0000313" key="2">
    <source>
        <dbReference type="Proteomes" id="UP000605670"/>
    </source>
</evidence>
<protein>
    <recommendedName>
        <fullName evidence="3">Shikimate kinase</fullName>
    </recommendedName>
</protein>
<evidence type="ECO:0008006" key="3">
    <source>
        <dbReference type="Google" id="ProtNLM"/>
    </source>
</evidence>
<dbReference type="Proteomes" id="UP000605670">
    <property type="component" value="Unassembled WGS sequence"/>
</dbReference>
<gene>
    <name evidence="1" type="ORF">GCM10011366_27350</name>
</gene>
<sequence>MSVGAATRPASSGSVTTTRVLLTGMSGVGKSALLAALRERGWRTVDADEDGLVTEYPDRTDLHLAELEAILRQPRHDRPLIVAATGEGQGQLYPFVDHVVLLTAPWPVLEERLATRSGNAFGKEPGERERVRADVETYEPLLRRGADLVVDTSQVALEDLAEQIDALATQEDAR</sequence>
<dbReference type="InterPro" id="IPR027417">
    <property type="entry name" value="P-loop_NTPase"/>
</dbReference>
<dbReference type="EMBL" id="BMEM01000005">
    <property type="protein sequence ID" value="GGF58093.1"/>
    <property type="molecule type" value="Genomic_DNA"/>
</dbReference>
<dbReference type="Gene3D" id="3.40.50.300">
    <property type="entry name" value="P-loop containing nucleotide triphosphate hydrolases"/>
    <property type="match status" value="1"/>
</dbReference>